<proteinExistence type="predicted"/>
<keyword evidence="3" id="KW-1185">Reference proteome</keyword>
<dbReference type="EMBL" id="CP136594">
    <property type="protein sequence ID" value="WOE75549.1"/>
    <property type="molecule type" value="Genomic_DNA"/>
</dbReference>
<dbReference type="AlphaFoldDB" id="A0AA97F709"/>
<dbReference type="KEGG" id="acoa:RB602_02210"/>
<dbReference type="InterPro" id="IPR006530">
    <property type="entry name" value="YD"/>
</dbReference>
<evidence type="ECO:0000313" key="2">
    <source>
        <dbReference type="EMBL" id="WOE75549.1"/>
    </source>
</evidence>
<evidence type="ECO:0008006" key="4">
    <source>
        <dbReference type="Google" id="ProtNLM"/>
    </source>
</evidence>
<feature type="region of interest" description="Disordered" evidence="1">
    <location>
        <begin position="1"/>
        <end position="20"/>
    </location>
</feature>
<reference evidence="2 3" key="1">
    <citation type="submission" date="2023-10" db="EMBL/GenBank/DDBJ databases">
        <title>Complete genome sequence of a Sphingomonadaceae bacterium.</title>
        <authorList>
            <person name="Yan C."/>
        </authorList>
    </citation>
    <scope>NUCLEOTIDE SEQUENCE [LARGE SCALE GENOMIC DNA]</scope>
    <source>
        <strain evidence="2 3">SCSIO 66989</strain>
    </source>
</reference>
<dbReference type="RefSeq" id="WP_317082564.1">
    <property type="nucleotide sequence ID" value="NZ_CP136594.1"/>
</dbReference>
<dbReference type="NCBIfam" id="TIGR01643">
    <property type="entry name" value="YD_repeat_2x"/>
    <property type="match status" value="1"/>
</dbReference>
<protein>
    <recommendedName>
        <fullName evidence="4">RHS repeat protein</fullName>
    </recommendedName>
</protein>
<accession>A0AA97F709</accession>
<name>A0AA97F709_9SPHN</name>
<gene>
    <name evidence="2" type="ORF">RB602_02210</name>
</gene>
<organism evidence="2 3">
    <name type="scientific">Alterisphingorhabdus coralli</name>
    <dbReference type="NCBI Taxonomy" id="3071408"/>
    <lineage>
        <taxon>Bacteria</taxon>
        <taxon>Pseudomonadati</taxon>
        <taxon>Pseudomonadota</taxon>
        <taxon>Alphaproteobacteria</taxon>
        <taxon>Sphingomonadales</taxon>
        <taxon>Sphingomonadaceae</taxon>
        <taxon>Alterisphingorhabdus (ex Yan et al. 2024)</taxon>
    </lineage>
</organism>
<dbReference type="Proteomes" id="UP001302429">
    <property type="component" value="Chromosome"/>
</dbReference>
<sequence length="144" mass="15246">MTDYEYASSHGGVTRVRGPAVGGVRPETRYSYGQYYAWTRAGSGSSFVRAATPVWLLSSERTCISSAMTSSGCAGGAADQVVTNYQYEAGNASRGSNLLLLGTAVTARNASGQTETLRTCYAYDDQGRRISETSPRANLSSCPS</sequence>
<evidence type="ECO:0000256" key="1">
    <source>
        <dbReference type="SAM" id="MobiDB-lite"/>
    </source>
</evidence>
<evidence type="ECO:0000313" key="3">
    <source>
        <dbReference type="Proteomes" id="UP001302429"/>
    </source>
</evidence>